<feature type="non-terminal residue" evidence="8">
    <location>
        <position position="174"/>
    </location>
</feature>
<evidence type="ECO:0000256" key="2">
    <source>
        <dbReference type="ARBA" id="ARBA00004574"/>
    </source>
</evidence>
<dbReference type="PANTHER" id="PTHR22928:SF3">
    <property type="entry name" value="TELOMERE-ASSOCIATED PROTEIN RIF1"/>
    <property type="match status" value="1"/>
</dbReference>
<dbReference type="InterPro" id="IPR022031">
    <property type="entry name" value="Rif1_N"/>
</dbReference>
<keyword evidence="4" id="KW-0779">Telomere</keyword>
<keyword evidence="6" id="KW-0131">Cell cycle</keyword>
<dbReference type="EMBL" id="JAMKFB020000009">
    <property type="protein sequence ID" value="KAL0184214.1"/>
    <property type="molecule type" value="Genomic_DNA"/>
</dbReference>
<dbReference type="GO" id="GO:0005634">
    <property type="term" value="C:nucleus"/>
    <property type="evidence" value="ECO:0007669"/>
    <property type="project" value="UniProtKB-SubCell"/>
</dbReference>
<dbReference type="Pfam" id="PF12231">
    <property type="entry name" value="Rif1_N"/>
    <property type="match status" value="1"/>
</dbReference>
<evidence type="ECO:0000256" key="5">
    <source>
        <dbReference type="ARBA" id="ARBA00023242"/>
    </source>
</evidence>
<keyword evidence="9" id="KW-1185">Reference proteome</keyword>
<dbReference type="PANTHER" id="PTHR22928">
    <property type="entry name" value="TELOMERE-ASSOCIATED PROTEIN RIF1"/>
    <property type="match status" value="1"/>
</dbReference>
<comment type="caution">
    <text evidence="8">The sequence shown here is derived from an EMBL/GenBank/DDBJ whole genome shotgun (WGS) entry which is preliminary data.</text>
</comment>
<evidence type="ECO:0000256" key="4">
    <source>
        <dbReference type="ARBA" id="ARBA00022895"/>
    </source>
</evidence>
<evidence type="ECO:0000256" key="6">
    <source>
        <dbReference type="ARBA" id="ARBA00023306"/>
    </source>
</evidence>
<evidence type="ECO:0000256" key="1">
    <source>
        <dbReference type="ARBA" id="ARBA00004123"/>
    </source>
</evidence>
<evidence type="ECO:0000313" key="8">
    <source>
        <dbReference type="EMBL" id="KAL0184214.1"/>
    </source>
</evidence>
<dbReference type="AlphaFoldDB" id="A0ABD0QDL1"/>
<organism evidence="8 9">
    <name type="scientific">Cirrhinus mrigala</name>
    <name type="common">Mrigala</name>
    <dbReference type="NCBI Taxonomy" id="683832"/>
    <lineage>
        <taxon>Eukaryota</taxon>
        <taxon>Metazoa</taxon>
        <taxon>Chordata</taxon>
        <taxon>Craniata</taxon>
        <taxon>Vertebrata</taxon>
        <taxon>Euteleostomi</taxon>
        <taxon>Actinopterygii</taxon>
        <taxon>Neopterygii</taxon>
        <taxon>Teleostei</taxon>
        <taxon>Ostariophysi</taxon>
        <taxon>Cypriniformes</taxon>
        <taxon>Cyprinidae</taxon>
        <taxon>Labeoninae</taxon>
        <taxon>Labeonini</taxon>
        <taxon>Cirrhinus</taxon>
    </lineage>
</organism>
<evidence type="ECO:0000313" key="9">
    <source>
        <dbReference type="Proteomes" id="UP001529510"/>
    </source>
</evidence>
<comment type="subcellular location">
    <subcellularLocation>
        <location evidence="2">Chromosome</location>
        <location evidence="2">Telomere</location>
    </subcellularLocation>
    <subcellularLocation>
        <location evidence="1">Nucleus</location>
    </subcellularLocation>
</comment>
<evidence type="ECO:0000259" key="7">
    <source>
        <dbReference type="Pfam" id="PF12231"/>
    </source>
</evidence>
<evidence type="ECO:0000256" key="3">
    <source>
        <dbReference type="ARBA" id="ARBA00022454"/>
    </source>
</evidence>
<dbReference type="GO" id="GO:0000781">
    <property type="term" value="C:chromosome, telomeric region"/>
    <property type="evidence" value="ECO:0007669"/>
    <property type="project" value="UniProtKB-SubCell"/>
</dbReference>
<keyword evidence="5" id="KW-0539">Nucleus</keyword>
<gene>
    <name evidence="8" type="ORF">M9458_019910</name>
</gene>
<reference evidence="8 9" key="1">
    <citation type="submission" date="2024-05" db="EMBL/GenBank/DDBJ databases">
        <title>Genome sequencing and assembly of Indian major carp, Cirrhinus mrigala (Hamilton, 1822).</title>
        <authorList>
            <person name="Mohindra V."/>
            <person name="Chowdhury L.M."/>
            <person name="Lal K."/>
            <person name="Jena J.K."/>
        </authorList>
    </citation>
    <scope>NUCLEOTIDE SEQUENCE [LARGE SCALE GENOMIC DNA]</scope>
    <source>
        <strain evidence="8">CM1030</strain>
        <tissue evidence="8">Blood</tissue>
    </source>
</reference>
<feature type="domain" description="Telomere-associated protein Rif1 N-terminal" evidence="7">
    <location>
        <begin position="32"/>
        <end position="173"/>
    </location>
</feature>
<protein>
    <recommendedName>
        <fullName evidence="7">Telomere-associated protein Rif1 N-terminal domain-containing protein</fullName>
    </recommendedName>
</protein>
<accession>A0ABD0QDL1</accession>
<sequence length="174" mass="19249">MEKKYPDNFLAVLPSPTGDATEVLSFDFVVNIRLLEQAPSQMAAGAVCWAKLVIPLVVHSANKVRLRAAAALELGMPLLLEKQQEVAAIVEPMMSSMLIPEMQKLFASKNETNMLKLWPLFVKLLGKLLHKGGAFINSLLYLEELGFRNSSPNIKKIAFIAWKSLIDNFALNPG</sequence>
<name>A0ABD0QDL1_CIRMR</name>
<dbReference type="Proteomes" id="UP001529510">
    <property type="component" value="Unassembled WGS sequence"/>
</dbReference>
<keyword evidence="3" id="KW-0158">Chromosome</keyword>
<proteinExistence type="predicted"/>